<feature type="transmembrane region" description="Helical" evidence="8">
    <location>
        <begin position="218"/>
        <end position="244"/>
    </location>
</feature>
<evidence type="ECO:0000259" key="9">
    <source>
        <dbReference type="PROSITE" id="PS50850"/>
    </source>
</evidence>
<evidence type="ECO:0000256" key="7">
    <source>
        <dbReference type="ARBA" id="ARBA00023136"/>
    </source>
</evidence>
<feature type="transmembrane region" description="Helical" evidence="8">
    <location>
        <begin position="113"/>
        <end position="138"/>
    </location>
</feature>
<dbReference type="Gene3D" id="1.20.1250.20">
    <property type="entry name" value="MFS general substrate transporter like domains"/>
    <property type="match status" value="1"/>
</dbReference>
<evidence type="ECO:0000256" key="3">
    <source>
        <dbReference type="ARBA" id="ARBA00022475"/>
    </source>
</evidence>
<dbReference type="PANTHER" id="PTHR23517">
    <property type="entry name" value="RESISTANCE PROTEIN MDTM, PUTATIVE-RELATED-RELATED"/>
    <property type="match status" value="1"/>
</dbReference>
<dbReference type="HAMAP" id="MF_01118">
    <property type="entry name" value="MFS_YhhS"/>
    <property type="match status" value="1"/>
</dbReference>
<evidence type="ECO:0000256" key="6">
    <source>
        <dbReference type="ARBA" id="ARBA00022989"/>
    </source>
</evidence>
<dbReference type="GO" id="GO:0005886">
    <property type="term" value="C:plasma membrane"/>
    <property type="evidence" value="ECO:0007669"/>
    <property type="project" value="UniProtKB-SubCell"/>
</dbReference>
<evidence type="ECO:0000313" key="11">
    <source>
        <dbReference type="Proteomes" id="UP000265560"/>
    </source>
</evidence>
<dbReference type="RefSeq" id="WP_119893522.1">
    <property type="nucleotide sequence ID" value="NZ_CP032419.1"/>
</dbReference>
<keyword evidence="4 8" id="KW-0997">Cell inner membrane</keyword>
<dbReference type="InterPro" id="IPR036259">
    <property type="entry name" value="MFS_trans_sf"/>
</dbReference>
<feature type="transmembrane region" description="Helical" evidence="8">
    <location>
        <begin position="12"/>
        <end position="37"/>
    </location>
</feature>
<keyword evidence="2 8" id="KW-0813">Transport</keyword>
<evidence type="ECO:0000256" key="1">
    <source>
        <dbReference type="ARBA" id="ARBA00004651"/>
    </source>
</evidence>
<feature type="transmembrane region" description="Helical" evidence="8">
    <location>
        <begin position="276"/>
        <end position="298"/>
    </location>
</feature>
<feature type="transmembrane region" description="Helical" evidence="8">
    <location>
        <begin position="49"/>
        <end position="71"/>
    </location>
</feature>
<keyword evidence="5 8" id="KW-0812">Transmembrane</keyword>
<feature type="transmembrane region" description="Helical" evidence="8">
    <location>
        <begin position="83"/>
        <end position="101"/>
    </location>
</feature>
<feature type="transmembrane region" description="Helical" evidence="8">
    <location>
        <begin position="177"/>
        <end position="197"/>
    </location>
</feature>
<dbReference type="PROSITE" id="PS50850">
    <property type="entry name" value="MFS"/>
    <property type="match status" value="1"/>
</dbReference>
<dbReference type="InterPro" id="IPR020846">
    <property type="entry name" value="MFS_dom"/>
</dbReference>
<dbReference type="InterPro" id="IPR050171">
    <property type="entry name" value="MFS_Transporters"/>
</dbReference>
<feature type="transmembrane region" description="Helical" evidence="8">
    <location>
        <begin position="304"/>
        <end position="328"/>
    </location>
</feature>
<sequence>MSSQGSAQPSSKITLQILGVVFFSFLGYLCTGIPLAVLPGYVHQDLGYGSVWAGLTIGLQYFATLLGRPIAGRIADSRGCKRGLTYGLIGIGLSGLLTLLATSLQGQPLSSLLILLGGRVVLGAALSIIGISALSWGIARVGSEHTARVISWNGIAAYAAIGIGAPLGVVLADNLGLWTIGASLALLAVLGLLLLWPKPSSPVIAGERLPFLSALGRVLPYGSGLALGSIGYGTLTTFVTLYYASRGWTGAAYCLTAFGLAFIAARLFFINSINRLGGFNVAIICLGIETLGLLLLWLAPSTSLALLGAAMAGFGLSLVYPALGMEVISSIPASSRSAGLGAYAMFFDLALGIAGPLMGAIARGYGYASIFLVSALLSLAGLLLSVVLARASR</sequence>
<accession>A0A385Z4M9</accession>
<feature type="transmembrane region" description="Helical" evidence="8">
    <location>
        <begin position="150"/>
        <end position="171"/>
    </location>
</feature>
<dbReference type="SUPFAM" id="SSF103473">
    <property type="entry name" value="MFS general substrate transporter"/>
    <property type="match status" value="1"/>
</dbReference>
<feature type="transmembrane region" description="Helical" evidence="8">
    <location>
        <begin position="340"/>
        <end position="361"/>
    </location>
</feature>
<dbReference type="KEGG" id="pcav:D3880_11185"/>
<name>A0A385Z4M9_9PSED</name>
<dbReference type="AlphaFoldDB" id="A0A385Z4M9"/>
<dbReference type="NCBIfam" id="NF003477">
    <property type="entry name" value="PRK05122.1"/>
    <property type="match status" value="1"/>
</dbReference>
<evidence type="ECO:0000256" key="2">
    <source>
        <dbReference type="ARBA" id="ARBA00022448"/>
    </source>
</evidence>
<dbReference type="GO" id="GO:0022857">
    <property type="term" value="F:transmembrane transporter activity"/>
    <property type="evidence" value="ECO:0007669"/>
    <property type="project" value="UniProtKB-UniRule"/>
</dbReference>
<dbReference type="InterPro" id="IPR011701">
    <property type="entry name" value="MFS"/>
</dbReference>
<keyword evidence="7 8" id="KW-0472">Membrane</keyword>
<evidence type="ECO:0000256" key="8">
    <source>
        <dbReference type="HAMAP-Rule" id="MF_01118"/>
    </source>
</evidence>
<keyword evidence="6 8" id="KW-1133">Transmembrane helix</keyword>
<dbReference type="EMBL" id="CP032419">
    <property type="protein sequence ID" value="AYC32903.1"/>
    <property type="molecule type" value="Genomic_DNA"/>
</dbReference>
<protein>
    <recommendedName>
        <fullName evidence="8">Uncharacterized MFS-type transporter D3880_11185</fullName>
    </recommendedName>
</protein>
<evidence type="ECO:0000256" key="5">
    <source>
        <dbReference type="ARBA" id="ARBA00022692"/>
    </source>
</evidence>
<proteinExistence type="inferred from homology"/>
<reference evidence="11" key="1">
    <citation type="submission" date="2018-09" db="EMBL/GenBank/DDBJ databases">
        <authorList>
            <person name="Zhu H."/>
        </authorList>
    </citation>
    <scope>NUCLEOTIDE SEQUENCE [LARGE SCALE GENOMIC DNA]</scope>
    <source>
        <strain evidence="11">K2W31S-8</strain>
    </source>
</reference>
<evidence type="ECO:0000256" key="4">
    <source>
        <dbReference type="ARBA" id="ARBA00022519"/>
    </source>
</evidence>
<evidence type="ECO:0000313" key="10">
    <source>
        <dbReference type="EMBL" id="AYC32903.1"/>
    </source>
</evidence>
<gene>
    <name evidence="10" type="ORF">D3880_11185</name>
</gene>
<feature type="transmembrane region" description="Helical" evidence="8">
    <location>
        <begin position="367"/>
        <end position="389"/>
    </location>
</feature>
<feature type="transmembrane region" description="Helical" evidence="8">
    <location>
        <begin position="250"/>
        <end position="269"/>
    </location>
</feature>
<organism evidence="10 11">
    <name type="scientific">Pseudomonas cavernae</name>
    <dbReference type="NCBI Taxonomy" id="2320867"/>
    <lineage>
        <taxon>Bacteria</taxon>
        <taxon>Pseudomonadati</taxon>
        <taxon>Pseudomonadota</taxon>
        <taxon>Gammaproteobacteria</taxon>
        <taxon>Pseudomonadales</taxon>
        <taxon>Pseudomonadaceae</taxon>
        <taxon>Pseudomonas</taxon>
    </lineage>
</organism>
<keyword evidence="3 8" id="KW-1003">Cell membrane</keyword>
<keyword evidence="11" id="KW-1185">Reference proteome</keyword>
<feature type="domain" description="Major facilitator superfamily (MFS) profile" evidence="9">
    <location>
        <begin position="16"/>
        <end position="393"/>
    </location>
</feature>
<comment type="subcellular location">
    <subcellularLocation>
        <location evidence="8">Cell inner membrane</location>
        <topology evidence="8">Multi-pass membrane protein</topology>
    </subcellularLocation>
    <subcellularLocation>
        <location evidence="1">Cell membrane</location>
        <topology evidence="1">Multi-pass membrane protein</topology>
    </subcellularLocation>
</comment>
<dbReference type="Pfam" id="PF07690">
    <property type="entry name" value="MFS_1"/>
    <property type="match status" value="1"/>
</dbReference>
<dbReference type="Proteomes" id="UP000265560">
    <property type="component" value="Chromosome"/>
</dbReference>
<dbReference type="InterPro" id="IPR023008">
    <property type="entry name" value="MFS_YhhS-like"/>
</dbReference>
<dbReference type="OrthoDB" id="322544at2"/>
<comment type="similarity">
    <text evidence="8">Belongs to the major facilitator superfamily. YhhS family.</text>
</comment>
<dbReference type="PANTHER" id="PTHR23517:SF13">
    <property type="entry name" value="MAJOR FACILITATOR SUPERFAMILY MFS_1"/>
    <property type="match status" value="1"/>
</dbReference>